<feature type="signal peptide" evidence="1">
    <location>
        <begin position="1"/>
        <end position="20"/>
    </location>
</feature>
<keyword evidence="1" id="KW-0732">Signal</keyword>
<accession>A0A7K1Y4F7</accession>
<keyword evidence="3" id="KW-1185">Reference proteome</keyword>
<sequence length="214" mass="24701">MKNLLVIMFFMLTGVCAAFSQETEYYEVDGKQVSKGEFLIAARKPGMIEGYLAANGRKEYRVFGSSGRGVKPADSLVMLRNYLQLISKTVIPSDEVLLIEYYPGVDPCNKHFEEPGRMKDFVIRDENYYQMLVKGYKNVSRFNICESFDGLKYLRKVKTYYPDTEQLVKKLFFNYHFPCGSFVVIKPDGSYYAHYGEYPRIHVAKIISEMATVK</sequence>
<protein>
    <submittedName>
        <fullName evidence="2">Uncharacterized protein</fullName>
    </submittedName>
</protein>
<feature type="chain" id="PRO_5029725510" evidence="1">
    <location>
        <begin position="21"/>
        <end position="214"/>
    </location>
</feature>
<evidence type="ECO:0000313" key="3">
    <source>
        <dbReference type="Proteomes" id="UP000451233"/>
    </source>
</evidence>
<evidence type="ECO:0000313" key="2">
    <source>
        <dbReference type="EMBL" id="MXV17596.1"/>
    </source>
</evidence>
<gene>
    <name evidence="2" type="ORF">GS398_20010</name>
</gene>
<dbReference type="AlphaFoldDB" id="A0A7K1Y4F7"/>
<organism evidence="2 3">
    <name type="scientific">Hufsiella ginkgonis</name>
    <dbReference type="NCBI Taxonomy" id="2695274"/>
    <lineage>
        <taxon>Bacteria</taxon>
        <taxon>Pseudomonadati</taxon>
        <taxon>Bacteroidota</taxon>
        <taxon>Sphingobacteriia</taxon>
        <taxon>Sphingobacteriales</taxon>
        <taxon>Sphingobacteriaceae</taxon>
        <taxon>Hufsiella</taxon>
    </lineage>
</organism>
<evidence type="ECO:0000256" key="1">
    <source>
        <dbReference type="SAM" id="SignalP"/>
    </source>
</evidence>
<name>A0A7K1Y4F7_9SPHI</name>
<comment type="caution">
    <text evidence="2">The sequence shown here is derived from an EMBL/GenBank/DDBJ whole genome shotgun (WGS) entry which is preliminary data.</text>
</comment>
<reference evidence="2 3" key="1">
    <citation type="submission" date="2019-11" db="EMBL/GenBank/DDBJ databases">
        <title>Pedobacter sp. HMF7056 Genome sequencing and assembly.</title>
        <authorList>
            <person name="Kang H."/>
            <person name="Kim H."/>
            <person name="Joh K."/>
        </authorList>
    </citation>
    <scope>NUCLEOTIDE SEQUENCE [LARGE SCALE GENOMIC DNA]</scope>
    <source>
        <strain evidence="2 3">HMF7056</strain>
    </source>
</reference>
<dbReference type="EMBL" id="WVHS01000005">
    <property type="protein sequence ID" value="MXV17596.1"/>
    <property type="molecule type" value="Genomic_DNA"/>
</dbReference>
<proteinExistence type="predicted"/>
<dbReference type="Proteomes" id="UP000451233">
    <property type="component" value="Unassembled WGS sequence"/>
</dbReference>
<dbReference type="RefSeq" id="WP_160908588.1">
    <property type="nucleotide sequence ID" value="NZ_WVHS01000005.1"/>
</dbReference>